<comment type="caution">
    <text evidence="1">The sequence shown here is derived from an EMBL/GenBank/DDBJ whole genome shotgun (WGS) entry which is preliminary data.</text>
</comment>
<organism evidence="1 2">
    <name type="scientific">Platysternon megacephalum</name>
    <name type="common">big-headed turtle</name>
    <dbReference type="NCBI Taxonomy" id="55544"/>
    <lineage>
        <taxon>Eukaryota</taxon>
        <taxon>Metazoa</taxon>
        <taxon>Chordata</taxon>
        <taxon>Craniata</taxon>
        <taxon>Vertebrata</taxon>
        <taxon>Euteleostomi</taxon>
        <taxon>Archelosauria</taxon>
        <taxon>Testudinata</taxon>
        <taxon>Testudines</taxon>
        <taxon>Cryptodira</taxon>
        <taxon>Durocryptodira</taxon>
        <taxon>Testudinoidea</taxon>
        <taxon>Platysternidae</taxon>
        <taxon>Platysternon</taxon>
    </lineage>
</organism>
<dbReference type="Proteomes" id="UP000297703">
    <property type="component" value="Unassembled WGS sequence"/>
</dbReference>
<proteinExistence type="predicted"/>
<dbReference type="EMBL" id="QXTE01000463">
    <property type="protein sequence ID" value="TFJ97756.1"/>
    <property type="molecule type" value="Genomic_DNA"/>
</dbReference>
<reference evidence="1 2" key="1">
    <citation type="submission" date="2019-04" db="EMBL/GenBank/DDBJ databases">
        <title>Draft genome of the big-headed turtle Platysternon megacephalum.</title>
        <authorList>
            <person name="Gong S."/>
        </authorList>
    </citation>
    <scope>NUCLEOTIDE SEQUENCE [LARGE SCALE GENOMIC DNA]</scope>
    <source>
        <strain evidence="1">DO16091913</strain>
        <tissue evidence="1">Muscle</tissue>
    </source>
</reference>
<dbReference type="AlphaFoldDB" id="A0A4D9DK97"/>
<sequence>MESRQQCNVLFGFVLRGRERPTQKRKTRLNHFPSFPLGTYLGLSGDSEETERSSPCIYITWRKGKPGTAGRCYCQSGKIQIGALLLLPSGPDCTLLFHAWRGTSTYGFHPTCAEKGRYLQSRKEWLDQPSHYPYGE</sequence>
<gene>
    <name evidence="1" type="ORF">DR999_PMT20384</name>
</gene>
<reference evidence="1 2" key="2">
    <citation type="submission" date="2019-04" db="EMBL/GenBank/DDBJ databases">
        <title>The genome sequence of big-headed turtle.</title>
        <authorList>
            <person name="Gong S."/>
        </authorList>
    </citation>
    <scope>NUCLEOTIDE SEQUENCE [LARGE SCALE GENOMIC DNA]</scope>
    <source>
        <strain evidence="1">DO16091913</strain>
        <tissue evidence="1">Muscle</tissue>
    </source>
</reference>
<protein>
    <submittedName>
        <fullName evidence="1">Dynein heavy chain 2, axonemal</fullName>
    </submittedName>
</protein>
<evidence type="ECO:0000313" key="1">
    <source>
        <dbReference type="EMBL" id="TFJ97756.1"/>
    </source>
</evidence>
<keyword evidence="2" id="KW-1185">Reference proteome</keyword>
<accession>A0A4D9DK97</accession>
<evidence type="ECO:0000313" key="2">
    <source>
        <dbReference type="Proteomes" id="UP000297703"/>
    </source>
</evidence>
<name>A0A4D9DK97_9SAUR</name>